<comment type="catalytic activity">
    <reaction evidence="7">
        <text>RNA(n) + a ribonucleoside 5'-triphosphate = RNA(n+1) + diphosphate</text>
        <dbReference type="Rhea" id="RHEA:21248"/>
        <dbReference type="Rhea" id="RHEA-COMP:14527"/>
        <dbReference type="Rhea" id="RHEA-COMP:17342"/>
        <dbReference type="ChEBI" id="CHEBI:33019"/>
        <dbReference type="ChEBI" id="CHEBI:61557"/>
        <dbReference type="ChEBI" id="CHEBI:140395"/>
        <dbReference type="EC" id="2.7.7.48"/>
    </reaction>
</comment>
<dbReference type="InterPro" id="IPR002166">
    <property type="entry name" value="RNA_pol_HCV"/>
</dbReference>
<evidence type="ECO:0000256" key="5">
    <source>
        <dbReference type="ARBA" id="ARBA00022741"/>
    </source>
</evidence>
<dbReference type="Proteomes" id="UP000204250">
    <property type="component" value="Segment"/>
</dbReference>
<dbReference type="EMBL" id="KT946712">
    <property type="protein sequence ID" value="AMR60139.1"/>
    <property type="molecule type" value="Genomic_RNA"/>
</dbReference>
<dbReference type="InterPro" id="IPR007094">
    <property type="entry name" value="RNA-dir_pol_PSvirus"/>
</dbReference>
<dbReference type="EC" id="2.7.7.48" evidence="1 7"/>
<dbReference type="GO" id="GO:0003968">
    <property type="term" value="F:RNA-directed RNA polymerase activity"/>
    <property type="evidence" value="ECO:0007669"/>
    <property type="project" value="UniProtKB-KW"/>
</dbReference>
<dbReference type="GO" id="GO:0000166">
    <property type="term" value="F:nucleotide binding"/>
    <property type="evidence" value="ECO:0007669"/>
    <property type="project" value="UniProtKB-KW"/>
</dbReference>
<organism evidence="9 10">
    <name type="scientific">Ixeridium yellow mottle virus 2</name>
    <dbReference type="NCBI Taxonomy" id="1817526"/>
    <lineage>
        <taxon>Viruses</taxon>
        <taxon>Riboviria</taxon>
        <taxon>Orthornavirae</taxon>
        <taxon>Kitrinoviricota</taxon>
        <taxon>Tolucaviricetes</taxon>
        <taxon>Tolivirales</taxon>
        <taxon>Tombusviridae</taxon>
        <taxon>Calvusvirinae</taxon>
        <taxon>Umbravirus</taxon>
        <taxon>Umbravirus ixeridii</taxon>
    </lineage>
</organism>
<evidence type="ECO:0000256" key="1">
    <source>
        <dbReference type="ARBA" id="ARBA00012494"/>
    </source>
</evidence>
<dbReference type="SUPFAM" id="SSF56672">
    <property type="entry name" value="DNA/RNA polymerases"/>
    <property type="match status" value="1"/>
</dbReference>
<evidence type="ECO:0000256" key="6">
    <source>
        <dbReference type="ARBA" id="ARBA00022953"/>
    </source>
</evidence>
<evidence type="ECO:0000313" key="10">
    <source>
        <dbReference type="Proteomes" id="UP000204250"/>
    </source>
</evidence>
<dbReference type="Gene3D" id="3.30.70.270">
    <property type="match status" value="1"/>
</dbReference>
<dbReference type="CDD" id="cd23234">
    <property type="entry name" value="Calvusvirinae_RdRp"/>
    <property type="match status" value="1"/>
</dbReference>
<dbReference type="InterPro" id="IPR043502">
    <property type="entry name" value="DNA/RNA_pol_sf"/>
</dbReference>
<keyword evidence="10" id="KW-1185">Reference proteome</keyword>
<gene>
    <name evidence="9" type="ORF">IYMV_gp1</name>
</gene>
<proteinExistence type="predicted"/>
<dbReference type="GO" id="GO:0003723">
    <property type="term" value="F:RNA binding"/>
    <property type="evidence" value="ECO:0007669"/>
    <property type="project" value="InterPro"/>
</dbReference>
<keyword evidence="5 7" id="KW-0547">Nucleotide-binding</keyword>
<dbReference type="InterPro" id="IPR043128">
    <property type="entry name" value="Rev_trsase/Diguanyl_cyclase"/>
</dbReference>
<dbReference type="OrthoDB" id="1964at10239"/>
<dbReference type="PROSITE" id="PS50507">
    <property type="entry name" value="RDRP_SSRNA_POS"/>
    <property type="match status" value="1"/>
</dbReference>
<sequence length="872" mass="96922">MVRFADEEWALLVCQQRMTDAHQATLNEWYEGTIETDVYIPLSGEPTNACEALPVAEPQVGPVAIPLDGSHRSTVDALAGSEDAPGVSGDASSTTSLETYLGAAHELLKIEAEIAGLQLPQTGEEEAYGPHYPSGYCNNPCRALVPWQPLVIKVPRAPAPVIYCGYTPGWEESRSPVERLGAAVVETGNLLAGYLFTKVIPFAAGTVFHSMAQLATMVAEAEQPCDPTIEGPTLPLEERGAAMGYMNSAAIAMELRRRFGRPQATPANVELGGRVAREILSDRCRATRSEAWYTSVEATKMWLTPTLVDMVHATGNVGFLLGDVEARYGVETKVAPEIISPHMRVKLAARPRAVGRTSYFINAVCPTADFGVHNNSLNNLVRGINERVFFTDNKGTTPLTPVAGAFQKINVDCLKTFRIRPWTMEQVVDSYSGRLRTRYQQAMESVYANPLTKRDARVATFIKAEKVNFHVKPDPAPRVIQPRDPRFNVAIAKYIKPLEPLLYKQLGKLYRYPCVAKGFNAMQTGEIIAKKWSLFKKPVCVGLDASRFDQHVSVEALRFTHSVYKKFIKHEEFHRLLDMMYVNRGIGTAKDGIVLYRVKGNRMSGDMDTALGNCVLMVLMTRQLCVDLNIPHELMDNGDDCVVIFEEEHLERFNAAVRGYFSGLGFTMKVEPPVRTLEKLEFCQTQPVFDGESWRMVRQITSIAKDLNSVIQWEQLPLWWRAIGECGLSLTGGIPIFDNFYKWLIRASGPSFGGIKGHPLYRCGMTNLATGMDMSGKAITTEARMSFATAFGIVPSMQVAIEQAYDSLGKPGTTKKTAVLKTEKHLFNHWFEPEKNLSALSSHPWCPRSLEDIQYAHAMGLDPPIRDYTLYT</sequence>
<evidence type="ECO:0000256" key="7">
    <source>
        <dbReference type="RuleBase" id="RU363062"/>
    </source>
</evidence>
<keyword evidence="4 7" id="KW-0548">Nucleotidyltransferase</keyword>
<dbReference type="Pfam" id="PF00998">
    <property type="entry name" value="RdRP_3"/>
    <property type="match status" value="1"/>
</dbReference>
<keyword evidence="2 7" id="KW-0696">RNA-directed RNA polymerase</keyword>
<evidence type="ECO:0000256" key="3">
    <source>
        <dbReference type="ARBA" id="ARBA00022679"/>
    </source>
</evidence>
<evidence type="ECO:0000313" key="9">
    <source>
        <dbReference type="EMBL" id="AMR60139.1"/>
    </source>
</evidence>
<protein>
    <recommendedName>
        <fullName evidence="1 7">RNA-directed RNA polymerase</fullName>
        <ecNumber evidence="1 7">2.7.7.48</ecNumber>
    </recommendedName>
</protein>
<keyword evidence="3 7" id="KW-0808">Transferase</keyword>
<accession>A0A1U8YMV9</accession>
<dbReference type="GO" id="GO:0039694">
    <property type="term" value="P:viral RNA genome replication"/>
    <property type="evidence" value="ECO:0007669"/>
    <property type="project" value="InterPro"/>
</dbReference>
<evidence type="ECO:0000259" key="8">
    <source>
        <dbReference type="PROSITE" id="PS50507"/>
    </source>
</evidence>
<name>A0A1U8YMV9_9TOMB</name>
<evidence type="ECO:0000256" key="4">
    <source>
        <dbReference type="ARBA" id="ARBA00022695"/>
    </source>
</evidence>
<feature type="domain" description="RdRp catalytic" evidence="8">
    <location>
        <begin position="538"/>
        <end position="653"/>
    </location>
</feature>
<reference evidence="9 10" key="1">
    <citation type="submission" date="2015-10" db="EMBL/GenBank/DDBJ databases">
        <authorList>
            <person name="Gilbert D.G."/>
        </authorList>
    </citation>
    <scope>NUCLEOTIDE SEQUENCE [LARGE SCALE GENOMIC DNA]</scope>
    <source>
        <strain evidence="9">Bonghwa</strain>
    </source>
</reference>
<evidence type="ECO:0000256" key="2">
    <source>
        <dbReference type="ARBA" id="ARBA00022484"/>
    </source>
</evidence>
<keyword evidence="6 7" id="KW-0693">Viral RNA replication</keyword>